<dbReference type="RefSeq" id="XP_051439999.1">
    <property type="nucleotide sequence ID" value="XM_051593205.1"/>
</dbReference>
<evidence type="ECO:0000313" key="1">
    <source>
        <dbReference type="EMBL" id="KAI8574993.1"/>
    </source>
</evidence>
<proteinExistence type="predicted"/>
<accession>A0AAD5DYD8</accession>
<sequence>MKTYFKSSKLNQLAKLIQFQIQESIKLSLKVYNNNHLLLQKLNTQVTNLTRRFNEKDYPSFINVSITVLKFHFNITTSQEDKDAFMEDQRLNIDNCKLQALDKNRRD</sequence>
<protein>
    <submittedName>
        <fullName evidence="1">Uncharacterized protein</fullName>
    </submittedName>
</protein>
<dbReference type="GeneID" id="75918547"/>
<dbReference type="Proteomes" id="UP001206595">
    <property type="component" value="Unassembled WGS sequence"/>
</dbReference>
<dbReference type="AlphaFoldDB" id="A0AAD5DYD8"/>
<evidence type="ECO:0000313" key="2">
    <source>
        <dbReference type="Proteomes" id="UP001206595"/>
    </source>
</evidence>
<gene>
    <name evidence="1" type="ORF">K450DRAFT_276029</name>
</gene>
<dbReference type="EMBL" id="MU621014">
    <property type="protein sequence ID" value="KAI8574993.1"/>
    <property type="molecule type" value="Genomic_DNA"/>
</dbReference>
<keyword evidence="2" id="KW-1185">Reference proteome</keyword>
<reference evidence="1" key="1">
    <citation type="submission" date="2021-06" db="EMBL/GenBank/DDBJ databases">
        <authorList>
            <consortium name="DOE Joint Genome Institute"/>
            <person name="Mondo S.J."/>
            <person name="Amses K.R."/>
            <person name="Simmons D.R."/>
            <person name="Longcore J.E."/>
            <person name="Seto K."/>
            <person name="Alves G.H."/>
            <person name="Bonds A.E."/>
            <person name="Quandt C.A."/>
            <person name="Davis W.J."/>
            <person name="Chang Y."/>
            <person name="Letcher P.M."/>
            <person name="Powell M.J."/>
            <person name="Kuo A."/>
            <person name="Labutti K."/>
            <person name="Pangilinan J."/>
            <person name="Andreopoulos W."/>
            <person name="Tritt A."/>
            <person name="Riley R."/>
            <person name="Hundley H."/>
            <person name="Johnson J."/>
            <person name="Lipzen A."/>
            <person name="Barry K."/>
            <person name="Berbee M.L."/>
            <person name="Buchler N.E."/>
            <person name="Grigoriev I.V."/>
            <person name="Spatafora J.W."/>
            <person name="Stajich J.E."/>
            <person name="James T.Y."/>
        </authorList>
    </citation>
    <scope>NUCLEOTIDE SEQUENCE</scope>
    <source>
        <strain evidence="1">AG</strain>
    </source>
</reference>
<comment type="caution">
    <text evidence="1">The sequence shown here is derived from an EMBL/GenBank/DDBJ whole genome shotgun (WGS) entry which is preliminary data.</text>
</comment>
<name>A0AAD5DYD8_UMBRA</name>
<organism evidence="1 2">
    <name type="scientific">Umbelopsis ramanniana AG</name>
    <dbReference type="NCBI Taxonomy" id="1314678"/>
    <lineage>
        <taxon>Eukaryota</taxon>
        <taxon>Fungi</taxon>
        <taxon>Fungi incertae sedis</taxon>
        <taxon>Mucoromycota</taxon>
        <taxon>Mucoromycotina</taxon>
        <taxon>Umbelopsidomycetes</taxon>
        <taxon>Umbelopsidales</taxon>
        <taxon>Umbelopsidaceae</taxon>
        <taxon>Umbelopsis</taxon>
    </lineage>
</organism>
<reference evidence="1" key="2">
    <citation type="journal article" date="2022" name="Proc. Natl. Acad. Sci. U.S.A.">
        <title>Diploid-dominant life cycles characterize the early evolution of Fungi.</title>
        <authorList>
            <person name="Amses K.R."/>
            <person name="Simmons D.R."/>
            <person name="Longcore J.E."/>
            <person name="Mondo S.J."/>
            <person name="Seto K."/>
            <person name="Jeronimo G.H."/>
            <person name="Bonds A.E."/>
            <person name="Quandt C.A."/>
            <person name="Davis W.J."/>
            <person name="Chang Y."/>
            <person name="Federici B.A."/>
            <person name="Kuo A."/>
            <person name="LaButti K."/>
            <person name="Pangilinan J."/>
            <person name="Andreopoulos W."/>
            <person name="Tritt A."/>
            <person name="Riley R."/>
            <person name="Hundley H."/>
            <person name="Johnson J."/>
            <person name="Lipzen A."/>
            <person name="Barry K."/>
            <person name="Lang B.F."/>
            <person name="Cuomo C.A."/>
            <person name="Buchler N.E."/>
            <person name="Grigoriev I.V."/>
            <person name="Spatafora J.W."/>
            <person name="Stajich J.E."/>
            <person name="James T.Y."/>
        </authorList>
    </citation>
    <scope>NUCLEOTIDE SEQUENCE</scope>
    <source>
        <strain evidence="1">AG</strain>
    </source>
</reference>